<evidence type="ECO:0000313" key="1">
    <source>
        <dbReference type="EMBL" id="SIS61039.1"/>
    </source>
</evidence>
<dbReference type="STRING" id="529505.SAMN05421761_10284"/>
<protein>
    <submittedName>
        <fullName evidence="1">Uncharacterized protein</fullName>
    </submittedName>
</protein>
<gene>
    <name evidence="1" type="ORF">SAMN05421761_10284</name>
</gene>
<name>A0A1N7KHN6_9BACT</name>
<accession>A0A1N7KHN6</accession>
<reference evidence="2" key="1">
    <citation type="submission" date="2017-01" db="EMBL/GenBank/DDBJ databases">
        <authorList>
            <person name="Varghese N."/>
            <person name="Submissions S."/>
        </authorList>
    </citation>
    <scope>NUCLEOTIDE SEQUENCE [LARGE SCALE GENOMIC DNA]</scope>
    <source>
        <strain evidence="2">DSM 46698</strain>
    </source>
</reference>
<evidence type="ECO:0000313" key="2">
    <source>
        <dbReference type="Proteomes" id="UP000186026"/>
    </source>
</evidence>
<organism evidence="1 2">
    <name type="scientific">Belliella pelovolcani</name>
    <dbReference type="NCBI Taxonomy" id="529505"/>
    <lineage>
        <taxon>Bacteria</taxon>
        <taxon>Pseudomonadati</taxon>
        <taxon>Bacteroidota</taxon>
        <taxon>Cytophagia</taxon>
        <taxon>Cytophagales</taxon>
        <taxon>Cyclobacteriaceae</taxon>
        <taxon>Belliella</taxon>
    </lineage>
</organism>
<sequence>MNVNWLIRMFCIELKNIHNFLFTLGQENTYNLALKHFDTYFQRIKFTYLYLGKYSYFIFHITGTL</sequence>
<keyword evidence="2" id="KW-1185">Reference proteome</keyword>
<dbReference type="Proteomes" id="UP000186026">
    <property type="component" value="Unassembled WGS sequence"/>
</dbReference>
<proteinExistence type="predicted"/>
<dbReference type="AlphaFoldDB" id="A0A1N7KHN6"/>
<dbReference type="EMBL" id="FTOP01000002">
    <property type="protein sequence ID" value="SIS61039.1"/>
    <property type="molecule type" value="Genomic_DNA"/>
</dbReference>